<proteinExistence type="predicted"/>
<dbReference type="SUPFAM" id="SSF46785">
    <property type="entry name" value="Winged helix' DNA-binding domain"/>
    <property type="match status" value="1"/>
</dbReference>
<dbReference type="GO" id="GO:0003700">
    <property type="term" value="F:DNA-binding transcription factor activity"/>
    <property type="evidence" value="ECO:0007669"/>
    <property type="project" value="InterPro"/>
</dbReference>
<protein>
    <recommendedName>
        <fullName evidence="4">HTH gntR-type domain-containing protein</fullName>
    </recommendedName>
</protein>
<dbReference type="Gene3D" id="1.10.10.10">
    <property type="entry name" value="Winged helix-like DNA-binding domain superfamily/Winged helix DNA-binding domain"/>
    <property type="match status" value="1"/>
</dbReference>
<keyword evidence="1" id="KW-0805">Transcription regulation</keyword>
<evidence type="ECO:0000256" key="3">
    <source>
        <dbReference type="ARBA" id="ARBA00023163"/>
    </source>
</evidence>
<sequence>MDKVARVNLSKLVAEKLKNNITKGKFKPGNQLPTHEKLCGKWGVSLVTLLEARKVIETKLIPFVAQRGTDEEFVGKAHLGSTKGSVRVRKRE</sequence>
<dbReference type="EMBL" id="BARS01000495">
    <property type="protein sequence ID" value="GAF78204.1"/>
    <property type="molecule type" value="Genomic_DNA"/>
</dbReference>
<organism evidence="5">
    <name type="scientific">marine sediment metagenome</name>
    <dbReference type="NCBI Taxonomy" id="412755"/>
    <lineage>
        <taxon>unclassified sequences</taxon>
        <taxon>metagenomes</taxon>
        <taxon>ecological metagenomes</taxon>
    </lineage>
</organism>
<dbReference type="InterPro" id="IPR036388">
    <property type="entry name" value="WH-like_DNA-bd_sf"/>
</dbReference>
<keyword evidence="2" id="KW-0238">DNA-binding</keyword>
<evidence type="ECO:0000259" key="4">
    <source>
        <dbReference type="PROSITE" id="PS50949"/>
    </source>
</evidence>
<dbReference type="InterPro" id="IPR036390">
    <property type="entry name" value="WH_DNA-bd_sf"/>
</dbReference>
<dbReference type="Pfam" id="PF00392">
    <property type="entry name" value="GntR"/>
    <property type="match status" value="1"/>
</dbReference>
<keyword evidence="3" id="KW-0804">Transcription</keyword>
<gene>
    <name evidence="5" type="ORF">S01H1_01188</name>
</gene>
<reference evidence="5" key="1">
    <citation type="journal article" date="2014" name="Front. Microbiol.">
        <title>High frequency of phylogenetically diverse reductive dehalogenase-homologous genes in deep subseafloor sedimentary metagenomes.</title>
        <authorList>
            <person name="Kawai M."/>
            <person name="Futagami T."/>
            <person name="Toyoda A."/>
            <person name="Takaki Y."/>
            <person name="Nishi S."/>
            <person name="Hori S."/>
            <person name="Arai W."/>
            <person name="Tsubouchi T."/>
            <person name="Morono Y."/>
            <person name="Uchiyama I."/>
            <person name="Ito T."/>
            <person name="Fujiyama A."/>
            <person name="Inagaki F."/>
            <person name="Takami H."/>
        </authorList>
    </citation>
    <scope>NUCLEOTIDE SEQUENCE</scope>
    <source>
        <strain evidence="5">Expedition CK06-06</strain>
    </source>
</reference>
<evidence type="ECO:0000313" key="5">
    <source>
        <dbReference type="EMBL" id="GAF78204.1"/>
    </source>
</evidence>
<evidence type="ECO:0000256" key="1">
    <source>
        <dbReference type="ARBA" id="ARBA00023015"/>
    </source>
</evidence>
<dbReference type="InterPro" id="IPR000524">
    <property type="entry name" value="Tscrpt_reg_HTH_GntR"/>
</dbReference>
<accession>X0SB09</accession>
<comment type="caution">
    <text evidence="5">The sequence shown here is derived from an EMBL/GenBank/DDBJ whole genome shotgun (WGS) entry which is preliminary data.</text>
</comment>
<name>X0SB09_9ZZZZ</name>
<evidence type="ECO:0000256" key="2">
    <source>
        <dbReference type="ARBA" id="ARBA00023125"/>
    </source>
</evidence>
<dbReference type="PROSITE" id="PS50949">
    <property type="entry name" value="HTH_GNTR"/>
    <property type="match status" value="1"/>
</dbReference>
<dbReference type="GO" id="GO:0003677">
    <property type="term" value="F:DNA binding"/>
    <property type="evidence" value="ECO:0007669"/>
    <property type="project" value="UniProtKB-KW"/>
</dbReference>
<feature type="domain" description="HTH gntR-type" evidence="4">
    <location>
        <begin position="7"/>
        <end position="77"/>
    </location>
</feature>
<dbReference type="AlphaFoldDB" id="X0SB09"/>